<proteinExistence type="predicted"/>
<evidence type="ECO:0000313" key="2">
    <source>
        <dbReference type="Proteomes" id="UP001286456"/>
    </source>
</evidence>
<dbReference type="PANTHER" id="PTHR11799">
    <property type="entry name" value="PARAOXONASE"/>
    <property type="match status" value="1"/>
</dbReference>
<dbReference type="EMBL" id="JAUEPO010000003">
    <property type="protein sequence ID" value="KAK3328541.1"/>
    <property type="molecule type" value="Genomic_DNA"/>
</dbReference>
<gene>
    <name evidence="1" type="ORF">B0T19DRAFT_442434</name>
</gene>
<evidence type="ECO:0008006" key="3">
    <source>
        <dbReference type="Google" id="ProtNLM"/>
    </source>
</evidence>
<sequence length="458" mass="50185">MRGSSLLATSFTGALLAYTLYTWGALIHRTLTVMGVLRWKLENTHSDQHIVAIADTTHCEDIHYHAPSATLFTACEDNAETRFKWFPPLANHDHPELGAKSRGSIHVIDPNTLRSRRLEFENFDGPFITHGIDVISDLERPDGEAVYIFAVNHLPNPSLPANPSQKDWPKARSQIELFHHVIGAPSVRHIRSIWDPLIRTPNDVVATSPTSFYVTNDHYYAESSLMRTIEDLYANAEWTDVIHVRLDPVADSSKSSDPSAGVAATVALPEIHNGNGIGHGRSVWELLVTSCASGVLHIGQISPNGKGHRITFVDEIEVDSVIDNPSYFSDPFASRTGEDHSGFVLAGLARAYTLANTHSDPSDDARDSVRVWYVKPALGEDKVKEPTSPVRWEKQVVFGDDGTHIRSASAAVLVAIDPAAEEGGPVIGSVEGKGGRRKAWLFVTGFMSENVIAVKVDL</sequence>
<dbReference type="Gene3D" id="2.120.10.30">
    <property type="entry name" value="TolB, C-terminal domain"/>
    <property type="match status" value="1"/>
</dbReference>
<dbReference type="PANTHER" id="PTHR11799:SF12">
    <property type="entry name" value="PARAOXONASE-RELATED"/>
    <property type="match status" value="1"/>
</dbReference>
<comment type="caution">
    <text evidence="1">The sequence shown here is derived from an EMBL/GenBank/DDBJ whole genome shotgun (WGS) entry which is preliminary data.</text>
</comment>
<dbReference type="Proteomes" id="UP001286456">
    <property type="component" value="Unassembled WGS sequence"/>
</dbReference>
<evidence type="ECO:0000313" key="1">
    <source>
        <dbReference type="EMBL" id="KAK3328541.1"/>
    </source>
</evidence>
<dbReference type="InterPro" id="IPR051288">
    <property type="entry name" value="Serum_paraoxonase/arylesterase"/>
</dbReference>
<dbReference type="AlphaFoldDB" id="A0AAE0INR7"/>
<organism evidence="1 2">
    <name type="scientific">Cercophora scortea</name>
    <dbReference type="NCBI Taxonomy" id="314031"/>
    <lineage>
        <taxon>Eukaryota</taxon>
        <taxon>Fungi</taxon>
        <taxon>Dikarya</taxon>
        <taxon>Ascomycota</taxon>
        <taxon>Pezizomycotina</taxon>
        <taxon>Sordariomycetes</taxon>
        <taxon>Sordariomycetidae</taxon>
        <taxon>Sordariales</taxon>
        <taxon>Lasiosphaeriaceae</taxon>
        <taxon>Cercophora</taxon>
    </lineage>
</organism>
<keyword evidence="2" id="KW-1185">Reference proteome</keyword>
<dbReference type="InterPro" id="IPR011042">
    <property type="entry name" value="6-blade_b-propeller_TolB-like"/>
</dbReference>
<accession>A0AAE0INR7</accession>
<reference evidence="1" key="2">
    <citation type="submission" date="2023-06" db="EMBL/GenBank/DDBJ databases">
        <authorList>
            <consortium name="Lawrence Berkeley National Laboratory"/>
            <person name="Haridas S."/>
            <person name="Hensen N."/>
            <person name="Bonometti L."/>
            <person name="Westerberg I."/>
            <person name="Brannstrom I.O."/>
            <person name="Guillou S."/>
            <person name="Cros-Aarteil S."/>
            <person name="Calhoun S."/>
            <person name="Kuo A."/>
            <person name="Mondo S."/>
            <person name="Pangilinan J."/>
            <person name="Riley R."/>
            <person name="Labutti K."/>
            <person name="Andreopoulos B."/>
            <person name="Lipzen A."/>
            <person name="Chen C."/>
            <person name="Yanf M."/>
            <person name="Daum C."/>
            <person name="Ng V."/>
            <person name="Clum A."/>
            <person name="Steindorff A."/>
            <person name="Ohm R."/>
            <person name="Martin F."/>
            <person name="Silar P."/>
            <person name="Natvig D."/>
            <person name="Lalanne C."/>
            <person name="Gautier V."/>
            <person name="Ament-Velasquez S.L."/>
            <person name="Kruys A."/>
            <person name="Hutchinson M.I."/>
            <person name="Powell A.J."/>
            <person name="Barry K."/>
            <person name="Miller A.N."/>
            <person name="Grigoriev I.V."/>
            <person name="Debuchy R."/>
            <person name="Gladieux P."/>
            <person name="Thoren M.H."/>
            <person name="Johannesson H."/>
        </authorList>
    </citation>
    <scope>NUCLEOTIDE SEQUENCE</scope>
    <source>
        <strain evidence="1">SMH4131-1</strain>
    </source>
</reference>
<reference evidence="1" key="1">
    <citation type="journal article" date="2023" name="Mol. Phylogenet. Evol.">
        <title>Genome-scale phylogeny and comparative genomics of the fungal order Sordariales.</title>
        <authorList>
            <person name="Hensen N."/>
            <person name="Bonometti L."/>
            <person name="Westerberg I."/>
            <person name="Brannstrom I.O."/>
            <person name="Guillou S."/>
            <person name="Cros-Aarteil S."/>
            <person name="Calhoun S."/>
            <person name="Haridas S."/>
            <person name="Kuo A."/>
            <person name="Mondo S."/>
            <person name="Pangilinan J."/>
            <person name="Riley R."/>
            <person name="LaButti K."/>
            <person name="Andreopoulos B."/>
            <person name="Lipzen A."/>
            <person name="Chen C."/>
            <person name="Yan M."/>
            <person name="Daum C."/>
            <person name="Ng V."/>
            <person name="Clum A."/>
            <person name="Steindorff A."/>
            <person name="Ohm R.A."/>
            <person name="Martin F."/>
            <person name="Silar P."/>
            <person name="Natvig D.O."/>
            <person name="Lalanne C."/>
            <person name="Gautier V."/>
            <person name="Ament-Velasquez S.L."/>
            <person name="Kruys A."/>
            <person name="Hutchinson M.I."/>
            <person name="Powell A.J."/>
            <person name="Barry K."/>
            <person name="Miller A.N."/>
            <person name="Grigoriev I.V."/>
            <person name="Debuchy R."/>
            <person name="Gladieux P."/>
            <person name="Hiltunen Thoren M."/>
            <person name="Johannesson H."/>
        </authorList>
    </citation>
    <scope>NUCLEOTIDE SEQUENCE</scope>
    <source>
        <strain evidence="1">SMH4131-1</strain>
    </source>
</reference>
<name>A0AAE0INR7_9PEZI</name>
<protein>
    <recommendedName>
        <fullName evidence="3">Serum paraoxonase/arylesterase family protein</fullName>
    </recommendedName>
</protein>